<dbReference type="InterPro" id="IPR021976">
    <property type="entry name" value="Amidase_C"/>
</dbReference>
<evidence type="ECO:0000313" key="4">
    <source>
        <dbReference type="Proteomes" id="UP000190696"/>
    </source>
</evidence>
<dbReference type="Gene3D" id="3.40.630.40">
    <property type="entry name" value="Zn-dependent exopeptidases"/>
    <property type="match status" value="1"/>
</dbReference>
<reference evidence="3 4" key="1">
    <citation type="submission" date="2017-01" db="EMBL/GenBank/DDBJ databases">
        <title>Bacillus cereus isolates.</title>
        <authorList>
            <person name="Beno S.M."/>
        </authorList>
    </citation>
    <scope>NUCLEOTIDE SEQUENCE [LARGE SCALE GENOMIC DNA]</scope>
    <source>
        <strain evidence="3 4">FSL W7-1108</strain>
    </source>
</reference>
<dbReference type="CDD" id="cd02696">
    <property type="entry name" value="MurNAc-LAA"/>
    <property type="match status" value="1"/>
</dbReference>
<evidence type="ECO:0000259" key="2">
    <source>
        <dbReference type="SMART" id="SM00646"/>
    </source>
</evidence>
<name>A0A0D6SWW9_BACMY</name>
<dbReference type="SUPFAM" id="SSF53187">
    <property type="entry name" value="Zn-dependent exopeptidases"/>
    <property type="match status" value="1"/>
</dbReference>
<dbReference type="AlphaFoldDB" id="A0A0D6SWW9"/>
<dbReference type="Pfam" id="PF12123">
    <property type="entry name" value="CBD_PlyG"/>
    <property type="match status" value="1"/>
</dbReference>
<evidence type="ECO:0000313" key="3">
    <source>
        <dbReference type="EMBL" id="OOR04198.1"/>
    </source>
</evidence>
<comment type="caution">
    <text evidence="3">The sequence shown here is derived from an EMBL/GenBank/DDBJ whole genome shotgun (WGS) entry which is preliminary data.</text>
</comment>
<organism evidence="3 4">
    <name type="scientific">Bacillus mycoides</name>
    <dbReference type="NCBI Taxonomy" id="1405"/>
    <lineage>
        <taxon>Bacteria</taxon>
        <taxon>Bacillati</taxon>
        <taxon>Bacillota</taxon>
        <taxon>Bacilli</taxon>
        <taxon>Bacillales</taxon>
        <taxon>Bacillaceae</taxon>
        <taxon>Bacillus</taxon>
        <taxon>Bacillus cereus group</taxon>
    </lineage>
</organism>
<dbReference type="OMA" id="ENTDTVW"/>
<sequence>MTRYSLHGGHNSIVQGANSGNRKEHIMDRQVKDAVAAKLRALGHTVYDDTDEVGSTQAQNLNNIVRNSNSHNVDLVVSFHLNSSDGNGQGVEVLYYDQKELAAKISAQLAKDIGWRDRGAKQRTDLAVLNGTKAPAILIELGFIDNESDMAKWNVDKIANSIVYALTGQTVGDGGGNGGSNGGYQYVKSGEFGTNYLNEAIQAMVERGTKGKVVVNPLTGLAYIQTEVLPNSELDKITWWMDTRPGGKWWYEYIKVN</sequence>
<accession>A0A1S9T2I7</accession>
<dbReference type="Pfam" id="PF01520">
    <property type="entry name" value="Amidase_3"/>
    <property type="match status" value="1"/>
</dbReference>
<dbReference type="Proteomes" id="UP000190696">
    <property type="component" value="Unassembled WGS sequence"/>
</dbReference>
<dbReference type="Gene3D" id="3.30.70.2030">
    <property type="match status" value="1"/>
</dbReference>
<dbReference type="PANTHER" id="PTHR30404:SF8">
    <property type="entry name" value="AUTOLYSIN PH-RELATED"/>
    <property type="match status" value="1"/>
</dbReference>
<protein>
    <submittedName>
        <fullName evidence="3">N-acetylmuramoyl-L-alanine amidase</fullName>
    </submittedName>
</protein>
<dbReference type="EMBL" id="MUAI01000027">
    <property type="protein sequence ID" value="OOR04198.1"/>
    <property type="molecule type" value="Genomic_DNA"/>
</dbReference>
<feature type="domain" description="MurNAc-LAA" evidence="2">
    <location>
        <begin position="65"/>
        <end position="167"/>
    </location>
</feature>
<accession>A0A0D6SWW9</accession>
<feature type="region of interest" description="Disordered" evidence="1">
    <location>
        <begin position="1"/>
        <end position="24"/>
    </location>
</feature>
<evidence type="ECO:0000256" key="1">
    <source>
        <dbReference type="SAM" id="MobiDB-lite"/>
    </source>
</evidence>
<dbReference type="InterPro" id="IPR050695">
    <property type="entry name" value="N-acetylmuramoyl_amidase_3"/>
</dbReference>
<proteinExistence type="predicted"/>
<gene>
    <name evidence="3" type="ORF">BW900_23105</name>
</gene>
<dbReference type="GO" id="GO:0008745">
    <property type="term" value="F:N-acetylmuramoyl-L-alanine amidase activity"/>
    <property type="evidence" value="ECO:0007669"/>
    <property type="project" value="InterPro"/>
</dbReference>
<dbReference type="InterPro" id="IPR002508">
    <property type="entry name" value="MurNAc-LAA_cat"/>
</dbReference>
<dbReference type="SMR" id="A0A0D6SWW9"/>
<dbReference type="GO" id="GO:0009253">
    <property type="term" value="P:peptidoglycan catabolic process"/>
    <property type="evidence" value="ECO:0007669"/>
    <property type="project" value="InterPro"/>
</dbReference>
<dbReference type="GO" id="GO:0030288">
    <property type="term" value="C:outer membrane-bounded periplasmic space"/>
    <property type="evidence" value="ECO:0007669"/>
    <property type="project" value="TreeGrafter"/>
</dbReference>
<dbReference type="SMART" id="SM00646">
    <property type="entry name" value="Ami_3"/>
    <property type="match status" value="1"/>
</dbReference>
<dbReference type="PANTHER" id="PTHR30404">
    <property type="entry name" value="N-ACETYLMURAMOYL-L-ALANINE AMIDASE"/>
    <property type="match status" value="1"/>
</dbReference>